<name>A0AAV4GUV8_9GAST</name>
<comment type="caution">
    <text evidence="2">The sequence shown here is derived from an EMBL/GenBank/DDBJ whole genome shotgun (WGS) entry which is preliminary data.</text>
</comment>
<gene>
    <name evidence="2" type="ORF">ElyMa_006113300</name>
</gene>
<reference evidence="2 3" key="1">
    <citation type="journal article" date="2021" name="Elife">
        <title>Chloroplast acquisition without the gene transfer in kleptoplastic sea slugs, Plakobranchus ocellatus.</title>
        <authorList>
            <person name="Maeda T."/>
            <person name="Takahashi S."/>
            <person name="Yoshida T."/>
            <person name="Shimamura S."/>
            <person name="Takaki Y."/>
            <person name="Nagai Y."/>
            <person name="Toyoda A."/>
            <person name="Suzuki Y."/>
            <person name="Arimoto A."/>
            <person name="Ishii H."/>
            <person name="Satoh N."/>
            <person name="Nishiyama T."/>
            <person name="Hasebe M."/>
            <person name="Maruyama T."/>
            <person name="Minagawa J."/>
            <person name="Obokata J."/>
            <person name="Shigenobu S."/>
        </authorList>
    </citation>
    <scope>NUCLEOTIDE SEQUENCE [LARGE SCALE GENOMIC DNA]</scope>
</reference>
<feature type="region of interest" description="Disordered" evidence="1">
    <location>
        <begin position="1"/>
        <end position="80"/>
    </location>
</feature>
<feature type="compositionally biased region" description="Basic and acidic residues" evidence="1">
    <location>
        <begin position="7"/>
        <end position="26"/>
    </location>
</feature>
<proteinExistence type="predicted"/>
<protein>
    <submittedName>
        <fullName evidence="2">Uncharacterized protein</fullName>
    </submittedName>
</protein>
<sequence>MAAVFIKKKEDEENNNHHNEKREKEVGLTLGLPSGDAPTATSAPGLRSSRTASFPRRAGLRSRDWRSAASPDLSLETERL</sequence>
<dbReference type="Proteomes" id="UP000762676">
    <property type="component" value="Unassembled WGS sequence"/>
</dbReference>
<evidence type="ECO:0000313" key="3">
    <source>
        <dbReference type="Proteomes" id="UP000762676"/>
    </source>
</evidence>
<accession>A0AAV4GUV8</accession>
<dbReference type="EMBL" id="BMAT01012273">
    <property type="protein sequence ID" value="GFR88990.1"/>
    <property type="molecule type" value="Genomic_DNA"/>
</dbReference>
<organism evidence="2 3">
    <name type="scientific">Elysia marginata</name>
    <dbReference type="NCBI Taxonomy" id="1093978"/>
    <lineage>
        <taxon>Eukaryota</taxon>
        <taxon>Metazoa</taxon>
        <taxon>Spiralia</taxon>
        <taxon>Lophotrochozoa</taxon>
        <taxon>Mollusca</taxon>
        <taxon>Gastropoda</taxon>
        <taxon>Heterobranchia</taxon>
        <taxon>Euthyneura</taxon>
        <taxon>Panpulmonata</taxon>
        <taxon>Sacoglossa</taxon>
        <taxon>Placobranchoidea</taxon>
        <taxon>Plakobranchidae</taxon>
        <taxon>Elysia</taxon>
    </lineage>
</organism>
<evidence type="ECO:0000256" key="1">
    <source>
        <dbReference type="SAM" id="MobiDB-lite"/>
    </source>
</evidence>
<dbReference type="AlphaFoldDB" id="A0AAV4GUV8"/>
<keyword evidence="3" id="KW-1185">Reference proteome</keyword>
<evidence type="ECO:0000313" key="2">
    <source>
        <dbReference type="EMBL" id="GFR88990.1"/>
    </source>
</evidence>